<keyword evidence="1" id="KW-0812">Transmembrane</keyword>
<dbReference type="Proteomes" id="UP000461768">
    <property type="component" value="Unassembled WGS sequence"/>
</dbReference>
<dbReference type="EMBL" id="WAGX01000005">
    <property type="protein sequence ID" value="KAB1438613.1"/>
    <property type="molecule type" value="Genomic_DNA"/>
</dbReference>
<proteinExistence type="predicted"/>
<name>A0A7V7QLM6_9FIRM</name>
<dbReference type="RefSeq" id="WP_151146331.1">
    <property type="nucleotide sequence ID" value="NZ_WAGX01000005.1"/>
</dbReference>
<gene>
    <name evidence="2" type="ORF">F7O84_13875</name>
</gene>
<evidence type="ECO:0000313" key="3">
    <source>
        <dbReference type="Proteomes" id="UP000461768"/>
    </source>
</evidence>
<evidence type="ECO:0000313" key="2">
    <source>
        <dbReference type="EMBL" id="KAB1438613.1"/>
    </source>
</evidence>
<feature type="transmembrane region" description="Helical" evidence="1">
    <location>
        <begin position="54"/>
        <end position="74"/>
    </location>
</feature>
<organism evidence="2 3">
    <name type="scientific">Candidatus Galacturonatibacter soehngenii</name>
    <dbReference type="NCBI Taxonomy" id="2307010"/>
    <lineage>
        <taxon>Bacteria</taxon>
        <taxon>Bacillati</taxon>
        <taxon>Bacillota</taxon>
        <taxon>Clostridia</taxon>
        <taxon>Lachnospirales</taxon>
        <taxon>Lachnospiraceae</taxon>
        <taxon>Candidatus Galacturonatibacter</taxon>
    </lineage>
</organism>
<protein>
    <submittedName>
        <fullName evidence="2">ABC transporter permease</fullName>
    </submittedName>
</protein>
<feature type="transmembrane region" description="Helical" evidence="1">
    <location>
        <begin position="136"/>
        <end position="153"/>
    </location>
</feature>
<keyword evidence="1" id="KW-0472">Membrane</keyword>
<reference evidence="2 3" key="1">
    <citation type="submission" date="2019-09" db="EMBL/GenBank/DDBJ databases">
        <authorList>
            <person name="Valk L.C."/>
        </authorList>
    </citation>
    <scope>NUCLEOTIDE SEQUENCE [LARGE SCALE GENOMIC DNA]</scope>
    <source>
        <strain evidence="2">GalUA</strain>
    </source>
</reference>
<dbReference type="Pfam" id="PF12730">
    <property type="entry name" value="ABC2_membrane_4"/>
    <property type="match status" value="1"/>
</dbReference>
<comment type="caution">
    <text evidence="2">The sequence shown here is derived from an EMBL/GenBank/DDBJ whole genome shotgun (WGS) entry which is preliminary data.</text>
</comment>
<feature type="transmembrane region" description="Helical" evidence="1">
    <location>
        <begin position="16"/>
        <end position="34"/>
    </location>
</feature>
<sequence length="249" mass="29027">MRALRIEFLKIRYKKIWLIVFSIIIVQGLWQLWAVRKMDANDLVQGWMFCLYQFPVLNTIMMPITAAVVASRLCDVEHKGEMLKLLYTVIPEQKLFFTKFLCGALFMTLATILQVFIIVTIGSIKGFVGSIPMDKMLYYFVFTVLINVTILLIQQLLSLHFKNQMIPITIGLLGSFMGLFSLFFPEGIKRFLIWSYYGVLLLVGMDWNEKTRVTNYYYTSPDWIGFFVVIFVFVAVYALSLVLIKRREI</sequence>
<keyword evidence="1" id="KW-1133">Transmembrane helix</keyword>
<feature type="transmembrane region" description="Helical" evidence="1">
    <location>
        <begin position="95"/>
        <end position="124"/>
    </location>
</feature>
<dbReference type="AlphaFoldDB" id="A0A7V7QLM6"/>
<keyword evidence="3" id="KW-1185">Reference proteome</keyword>
<dbReference type="CDD" id="cd21809">
    <property type="entry name" value="ABC-2_lan_permease-like"/>
    <property type="match status" value="1"/>
</dbReference>
<dbReference type="OrthoDB" id="3190532at2"/>
<reference evidence="2 3" key="2">
    <citation type="submission" date="2020-02" db="EMBL/GenBank/DDBJ databases">
        <title>Candidatus Galacturonibacter soehngenii shows hetero-acetogenic catabolism of galacturonic acid but lacks a canonical carbon monoxide dehydrogenase/acetyl-CoA synthase complex.</title>
        <authorList>
            <person name="Diender M."/>
            <person name="Stouten G.R."/>
            <person name="Petersen J.F."/>
            <person name="Nielsen P.H."/>
            <person name="Dueholm M.S."/>
            <person name="Pronk J.T."/>
            <person name="Van Loosdrecht M.C.M."/>
        </authorList>
    </citation>
    <scope>NUCLEOTIDE SEQUENCE [LARGE SCALE GENOMIC DNA]</scope>
    <source>
        <strain evidence="2">GalUA</strain>
    </source>
</reference>
<feature type="transmembrane region" description="Helical" evidence="1">
    <location>
        <begin position="223"/>
        <end position="244"/>
    </location>
</feature>
<evidence type="ECO:0000256" key="1">
    <source>
        <dbReference type="SAM" id="Phobius"/>
    </source>
</evidence>
<feature type="transmembrane region" description="Helical" evidence="1">
    <location>
        <begin position="165"/>
        <end position="184"/>
    </location>
</feature>
<accession>A0A7V7QLM6</accession>